<name>A0ABD0P3Z0_CIRMR</name>
<keyword evidence="3" id="KW-1185">Reference proteome</keyword>
<feature type="compositionally biased region" description="Low complexity" evidence="1">
    <location>
        <begin position="1"/>
        <end position="13"/>
    </location>
</feature>
<reference evidence="2 3" key="1">
    <citation type="submission" date="2024-05" db="EMBL/GenBank/DDBJ databases">
        <title>Genome sequencing and assembly of Indian major carp, Cirrhinus mrigala (Hamilton, 1822).</title>
        <authorList>
            <person name="Mohindra V."/>
            <person name="Chowdhury L.M."/>
            <person name="Lal K."/>
            <person name="Jena J.K."/>
        </authorList>
    </citation>
    <scope>NUCLEOTIDE SEQUENCE [LARGE SCALE GENOMIC DNA]</scope>
    <source>
        <strain evidence="2">CM1030</strain>
        <tissue evidence="2">Blood</tissue>
    </source>
</reference>
<dbReference type="EMBL" id="JAMKFB020000018">
    <property type="protein sequence ID" value="KAL0167881.1"/>
    <property type="molecule type" value="Genomic_DNA"/>
</dbReference>
<feature type="compositionally biased region" description="Basic and acidic residues" evidence="1">
    <location>
        <begin position="21"/>
        <end position="41"/>
    </location>
</feature>
<proteinExistence type="predicted"/>
<dbReference type="AlphaFoldDB" id="A0ABD0P3Z0"/>
<feature type="region of interest" description="Disordered" evidence="1">
    <location>
        <begin position="1"/>
        <end position="49"/>
    </location>
</feature>
<comment type="caution">
    <text evidence="2">The sequence shown here is derived from an EMBL/GenBank/DDBJ whole genome shotgun (WGS) entry which is preliminary data.</text>
</comment>
<gene>
    <name evidence="2" type="ORF">M9458_036103</name>
</gene>
<evidence type="ECO:0000313" key="3">
    <source>
        <dbReference type="Proteomes" id="UP001529510"/>
    </source>
</evidence>
<sequence>AAFEGSAGGSFAEVYTVPSAVEEHREEELLGGRGEHNTEHRGYRRQSHL</sequence>
<dbReference type="Proteomes" id="UP001529510">
    <property type="component" value="Unassembled WGS sequence"/>
</dbReference>
<feature type="non-terminal residue" evidence="2">
    <location>
        <position position="1"/>
    </location>
</feature>
<evidence type="ECO:0000256" key="1">
    <source>
        <dbReference type="SAM" id="MobiDB-lite"/>
    </source>
</evidence>
<evidence type="ECO:0000313" key="2">
    <source>
        <dbReference type="EMBL" id="KAL0167881.1"/>
    </source>
</evidence>
<protein>
    <submittedName>
        <fullName evidence="2">Uncharacterized protein</fullName>
    </submittedName>
</protein>
<accession>A0ABD0P3Z0</accession>
<organism evidence="2 3">
    <name type="scientific">Cirrhinus mrigala</name>
    <name type="common">Mrigala</name>
    <dbReference type="NCBI Taxonomy" id="683832"/>
    <lineage>
        <taxon>Eukaryota</taxon>
        <taxon>Metazoa</taxon>
        <taxon>Chordata</taxon>
        <taxon>Craniata</taxon>
        <taxon>Vertebrata</taxon>
        <taxon>Euteleostomi</taxon>
        <taxon>Actinopterygii</taxon>
        <taxon>Neopterygii</taxon>
        <taxon>Teleostei</taxon>
        <taxon>Ostariophysi</taxon>
        <taxon>Cypriniformes</taxon>
        <taxon>Cyprinidae</taxon>
        <taxon>Labeoninae</taxon>
        <taxon>Labeonini</taxon>
        <taxon>Cirrhinus</taxon>
    </lineage>
</organism>